<dbReference type="KEGG" id="ovi:T265_08206"/>
<dbReference type="EMBL" id="KL596825">
    <property type="protein sequence ID" value="KER24035.1"/>
    <property type="molecule type" value="Genomic_DNA"/>
</dbReference>
<gene>
    <name evidence="1" type="ORF">T265_08206</name>
</gene>
<dbReference type="CTD" id="20322385"/>
<dbReference type="AlphaFoldDB" id="A0A074ZL00"/>
<dbReference type="RefSeq" id="XP_009172205.1">
    <property type="nucleotide sequence ID" value="XM_009173941.1"/>
</dbReference>
<evidence type="ECO:0000313" key="2">
    <source>
        <dbReference type="Proteomes" id="UP000054324"/>
    </source>
</evidence>
<dbReference type="GeneID" id="20322385"/>
<organism evidence="1 2">
    <name type="scientific">Opisthorchis viverrini</name>
    <name type="common">Southeast Asian liver fluke</name>
    <dbReference type="NCBI Taxonomy" id="6198"/>
    <lineage>
        <taxon>Eukaryota</taxon>
        <taxon>Metazoa</taxon>
        <taxon>Spiralia</taxon>
        <taxon>Lophotrochozoa</taxon>
        <taxon>Platyhelminthes</taxon>
        <taxon>Trematoda</taxon>
        <taxon>Digenea</taxon>
        <taxon>Opisthorchiida</taxon>
        <taxon>Opisthorchiata</taxon>
        <taxon>Opisthorchiidae</taxon>
        <taxon>Opisthorchis</taxon>
    </lineage>
</organism>
<keyword evidence="2" id="KW-1185">Reference proteome</keyword>
<name>A0A074ZL00_OPIVI</name>
<evidence type="ECO:0000313" key="1">
    <source>
        <dbReference type="EMBL" id="KER24035.1"/>
    </source>
</evidence>
<accession>A0A074ZL00</accession>
<proteinExistence type="predicted"/>
<protein>
    <submittedName>
        <fullName evidence="1">Uncharacterized protein</fullName>
    </submittedName>
</protein>
<sequence>MSTDELGGKPEIAIKSQSQEEQYFGKPSWTDYSDAYCFTPKRPHINLEPLFDRLRLSPTFPMGVQEEPSEEFGRLACAACGQSNATYEV</sequence>
<reference evidence="1 2" key="1">
    <citation type="submission" date="2013-11" db="EMBL/GenBank/DDBJ databases">
        <title>Opisthorchis viverrini - life in the bile duct.</title>
        <authorList>
            <person name="Young N.D."/>
            <person name="Nagarajan N."/>
            <person name="Lin S.J."/>
            <person name="Korhonen P.K."/>
            <person name="Jex A.R."/>
            <person name="Hall R.S."/>
            <person name="Safavi-Hemami H."/>
            <person name="Kaewkong W."/>
            <person name="Bertrand D."/>
            <person name="Gao S."/>
            <person name="Seet Q."/>
            <person name="Wongkham S."/>
            <person name="Teh B.T."/>
            <person name="Wongkham C."/>
            <person name="Intapan P.M."/>
            <person name="Maleewong W."/>
            <person name="Yang X."/>
            <person name="Hu M."/>
            <person name="Wang Z."/>
            <person name="Hofmann A."/>
            <person name="Sternberg P.W."/>
            <person name="Tan P."/>
            <person name="Wang J."/>
            <person name="Gasser R.B."/>
        </authorList>
    </citation>
    <scope>NUCLEOTIDE SEQUENCE [LARGE SCALE GENOMIC DNA]</scope>
</reference>
<dbReference type="Proteomes" id="UP000054324">
    <property type="component" value="Unassembled WGS sequence"/>
</dbReference>